<gene>
    <name evidence="8" type="ORF">AYI69_g7112</name>
</gene>
<dbReference type="InterPro" id="IPR038499">
    <property type="entry name" value="BRO1_sf"/>
</dbReference>
<feature type="region of interest" description="Disordered" evidence="6">
    <location>
        <begin position="1246"/>
        <end position="1323"/>
    </location>
</feature>
<sequence>MEMNNQLPMIQLRPKETQHYLWKDVLPKFIKFVFQDPKNYSSEIALLDELRENSLKPEFNLIGRDSIYKYFSQLNLFELRIPLKKASKNKIFFDKPFEWSDSFTSELNSSTMLDFEKNCILFNLAVTLSKYANSLLKLILEAEDNSEDLPPKNHSTELATACSNYQIASAIFLDLSENVDDLPFADMHPFSLSVLSKFMLAQAQECVVSKAIFDKKKDSIIAKLCSQASIYYLELSNKLHGITDPVSSPLSDDSFQELVSTLPQSYPIVCCVKMKYYSSLSDLYQAKYCQSKKSFGESVARFNIAKTKIKASISKTQDFEPSIFDNSLQNLEGFGISSHKMLKSSLLKISELINSLSSEAEADNDLIYHEPLPNSSNLEHITPVSVVKPLSLVDTLTEREHIDIVGKDIFEFLIPINIHERASIYSEELSQLLRSEQDKLDLSQSEFDNSLSFMKLSEIIGKFEAYLDNPSSFEEGELKKYSTPHKTLKSLVENSNESSLIIEDLVSQLSRLKSKSDINIDNCSLALNKLSSFQSNSSGNSSEYSEIYSSFKECINKQTSAKESDSSVLQRYQSNVLPYLKVLKKPVTLYDYSFSFLKNHMKNANINISENDNSKTGNLLDIDDGISGSDNEVNSLKKLIGDLKSCNDKANFLKSNHQEVFERFKAHVRDDDISSALMLNPPNGSGTESNDTNLFKEEISKFEPLINQLSDIDFEKKSLVKFLASLIKSINDNNQIKHVYAFQVALDSGCEIIESNLSLACETLESIISPIRSGIKFYGELNSEVNKIFFKVENLVNSSSQSANIQTNQPSSFSTTQSSNNNTDNLSDKNNSQSYEYNPTPISTNIYQPVNNISQTMESMSISGTKNYNKSFSDQIPKNSSSDFNHTSSPIALTNRVPSNVQNSSFDYSRLDERYKKAMQMVDDSIPSINNGSINQPPSNQNYFSGNYSTNTNNQIESSFNSSPSSFSTVAPKQNLQQINNLSQNQSTFSSQRSSGFAGSMPNNSQQPANSQLLQQAPISNASAYPPSQRVIQPQSQPQPQHQHQILNNFSSPPQLSSANSQNTSNNQSQSNFVRHSQSYYTNPQQSNNNLNQDFLGKPLNQITNTFASNDPLLYQPLINGRSKHQLETSAGYPTPNAVPLFPNRNLQTFDQNISPQINTNPVLSQNTYQGNLHPAPNSTQPQQMVQNSQPQQPYNPQNQQPQQSQYYTMSNQNNNISNTYQPQQNQHFSRPIINHQAQQPVSNLQTSSFQNPTNLSPQYTTSNNNPKNESYNFSSQNQSLPALQSAQNFTNSNNYNYPINNNTPFSNSRPSPNQSHSNYNQQANSYPQQQYPLTTQNNYNSYQNQATQPHQYSQNSYAGNNTNSYPNINPAQVYQPIPQQQPMYQQYYNIANNQSSQPPNNDPEFIKNRNKSLLD</sequence>
<feature type="compositionally biased region" description="Polar residues" evidence="6">
    <location>
        <begin position="1350"/>
        <end position="1370"/>
    </location>
</feature>
<feature type="region of interest" description="Disordered" evidence="6">
    <location>
        <begin position="1393"/>
        <end position="1416"/>
    </location>
</feature>
<dbReference type="Pfam" id="PF13949">
    <property type="entry name" value="ALIX_LYPXL_bnd"/>
    <property type="match status" value="1"/>
</dbReference>
<feature type="compositionally biased region" description="Polar residues" evidence="6">
    <location>
        <begin position="927"/>
        <end position="957"/>
    </location>
</feature>
<comment type="caution">
    <text evidence="8">The sequence shown here is derived from an EMBL/GenBank/DDBJ whole genome shotgun (WGS) entry which is preliminary data.</text>
</comment>
<feature type="compositionally biased region" description="Low complexity" evidence="6">
    <location>
        <begin position="1026"/>
        <end position="1046"/>
    </location>
</feature>
<feature type="compositionally biased region" description="Low complexity" evidence="6">
    <location>
        <begin position="958"/>
        <end position="972"/>
    </location>
</feature>
<feature type="compositionally biased region" description="Polar residues" evidence="6">
    <location>
        <begin position="833"/>
        <end position="843"/>
    </location>
</feature>
<dbReference type="SMART" id="SM01041">
    <property type="entry name" value="BRO1"/>
    <property type="match status" value="1"/>
</dbReference>
<feature type="compositionally biased region" description="Low complexity" evidence="6">
    <location>
        <begin position="1289"/>
        <end position="1306"/>
    </location>
</feature>
<feature type="domain" description="BRO1" evidence="7">
    <location>
        <begin position="8"/>
        <end position="447"/>
    </location>
</feature>
<dbReference type="OrthoDB" id="2141925at2759"/>
<feature type="region of interest" description="Disordered" evidence="6">
    <location>
        <begin position="985"/>
        <end position="1011"/>
    </location>
</feature>
<evidence type="ECO:0000256" key="5">
    <source>
        <dbReference type="ARBA" id="ARBA00041284"/>
    </source>
</evidence>
<feature type="compositionally biased region" description="Low complexity" evidence="6">
    <location>
        <begin position="806"/>
        <end position="832"/>
    </location>
</feature>
<dbReference type="EMBL" id="LSSM01003341">
    <property type="protein sequence ID" value="OMJ18228.1"/>
    <property type="molecule type" value="Genomic_DNA"/>
</dbReference>
<feature type="compositionally biased region" description="Low complexity" evidence="6">
    <location>
        <begin position="1055"/>
        <end position="1072"/>
    </location>
</feature>
<evidence type="ECO:0000313" key="9">
    <source>
        <dbReference type="Proteomes" id="UP000187429"/>
    </source>
</evidence>
<accession>A0A1R1XUE6</accession>
<dbReference type="PANTHER" id="PTHR23030:SF30">
    <property type="entry name" value="TYROSINE-PROTEIN PHOSPHATASE NON-RECEPTOR TYPE 23"/>
    <property type="match status" value="1"/>
</dbReference>
<feature type="region of interest" description="Disordered" evidence="6">
    <location>
        <begin position="1155"/>
        <end position="1205"/>
    </location>
</feature>
<keyword evidence="9" id="KW-1185">Reference proteome</keyword>
<feature type="compositionally biased region" description="Polar residues" evidence="6">
    <location>
        <begin position="1246"/>
        <end position="1288"/>
    </location>
</feature>
<evidence type="ECO:0000256" key="1">
    <source>
        <dbReference type="ARBA" id="ARBA00004177"/>
    </source>
</evidence>
<dbReference type="PANTHER" id="PTHR23030">
    <property type="entry name" value="PCD6 INTERACTING PROTEIN-RELATED"/>
    <property type="match status" value="1"/>
</dbReference>
<dbReference type="Pfam" id="PF03097">
    <property type="entry name" value="BRO1"/>
    <property type="match status" value="1"/>
</dbReference>
<feature type="compositionally biased region" description="Polar residues" evidence="6">
    <location>
        <begin position="1307"/>
        <end position="1323"/>
    </location>
</feature>
<dbReference type="Gene3D" id="1.25.40.280">
    <property type="entry name" value="alix/aip1 like domains"/>
    <property type="match status" value="1"/>
</dbReference>
<protein>
    <recommendedName>
        <fullName evidence="5">BRO domain-containing protein 1</fullName>
    </recommendedName>
</protein>
<organism evidence="8 9">
    <name type="scientific">Smittium culicis</name>
    <dbReference type="NCBI Taxonomy" id="133412"/>
    <lineage>
        <taxon>Eukaryota</taxon>
        <taxon>Fungi</taxon>
        <taxon>Fungi incertae sedis</taxon>
        <taxon>Zoopagomycota</taxon>
        <taxon>Kickxellomycotina</taxon>
        <taxon>Harpellomycetes</taxon>
        <taxon>Harpellales</taxon>
        <taxon>Legeriomycetaceae</taxon>
        <taxon>Smittium</taxon>
    </lineage>
</organism>
<reference evidence="9" key="1">
    <citation type="submission" date="2017-01" db="EMBL/GenBank/DDBJ databases">
        <authorList>
            <person name="Wang Y."/>
            <person name="White M."/>
            <person name="Kvist S."/>
            <person name="Moncalvo J.-M."/>
        </authorList>
    </citation>
    <scope>NUCLEOTIDE SEQUENCE [LARGE SCALE GENOMIC DNA]</scope>
    <source>
        <strain evidence="9">ID-206-W2</strain>
    </source>
</reference>
<feature type="region of interest" description="Disordered" evidence="6">
    <location>
        <begin position="801"/>
        <end position="843"/>
    </location>
</feature>
<feature type="region of interest" description="Disordered" evidence="6">
    <location>
        <begin position="1024"/>
        <end position="1072"/>
    </location>
</feature>
<evidence type="ECO:0000256" key="6">
    <source>
        <dbReference type="SAM" id="MobiDB-lite"/>
    </source>
</evidence>
<keyword evidence="4" id="KW-0967">Endosome</keyword>
<evidence type="ECO:0000256" key="3">
    <source>
        <dbReference type="ARBA" id="ARBA00022490"/>
    </source>
</evidence>
<feature type="region of interest" description="Disordered" evidence="6">
    <location>
        <begin position="1347"/>
        <end position="1370"/>
    </location>
</feature>
<dbReference type="Gene3D" id="1.20.140.50">
    <property type="entry name" value="alix/aip1 like domains"/>
    <property type="match status" value="1"/>
</dbReference>
<feature type="compositionally biased region" description="Polar residues" evidence="6">
    <location>
        <begin position="988"/>
        <end position="1011"/>
    </location>
</feature>
<name>A0A1R1XUE6_9FUNG</name>
<evidence type="ECO:0000256" key="4">
    <source>
        <dbReference type="ARBA" id="ARBA00022753"/>
    </source>
</evidence>
<dbReference type="Proteomes" id="UP000187429">
    <property type="component" value="Unassembled WGS sequence"/>
</dbReference>
<dbReference type="GO" id="GO:0005768">
    <property type="term" value="C:endosome"/>
    <property type="evidence" value="ECO:0007669"/>
    <property type="project" value="UniProtKB-SubCell"/>
</dbReference>
<feature type="region of interest" description="Disordered" evidence="6">
    <location>
        <begin position="926"/>
        <end position="972"/>
    </location>
</feature>
<evidence type="ECO:0000313" key="8">
    <source>
        <dbReference type="EMBL" id="OMJ18228.1"/>
    </source>
</evidence>
<feature type="compositionally biased region" description="Polar residues" evidence="6">
    <location>
        <begin position="1155"/>
        <end position="1171"/>
    </location>
</feature>
<dbReference type="InterPro" id="IPR004328">
    <property type="entry name" value="BRO1_dom"/>
</dbReference>
<evidence type="ECO:0000256" key="2">
    <source>
        <dbReference type="ARBA" id="ARBA00004496"/>
    </source>
</evidence>
<feature type="compositionally biased region" description="Low complexity" evidence="6">
    <location>
        <begin position="1181"/>
        <end position="1205"/>
    </location>
</feature>
<dbReference type="GO" id="GO:0043328">
    <property type="term" value="P:protein transport to vacuole involved in ubiquitin-dependent protein catabolic process via the multivesicular body sorting pathway"/>
    <property type="evidence" value="ECO:0007669"/>
    <property type="project" value="TreeGrafter"/>
</dbReference>
<feature type="compositionally biased region" description="Basic and acidic residues" evidence="6">
    <location>
        <begin position="1405"/>
        <end position="1416"/>
    </location>
</feature>
<evidence type="ECO:0000259" key="7">
    <source>
        <dbReference type="PROSITE" id="PS51180"/>
    </source>
</evidence>
<comment type="subcellular location">
    <subcellularLocation>
        <location evidence="2">Cytoplasm</location>
    </subcellularLocation>
    <subcellularLocation>
        <location evidence="1">Endosome</location>
    </subcellularLocation>
</comment>
<dbReference type="Gene3D" id="1.20.120.560">
    <property type="entry name" value="alix/aip1 in complex with the ypdl late domain"/>
    <property type="match status" value="1"/>
</dbReference>
<dbReference type="InterPro" id="IPR025304">
    <property type="entry name" value="ALIX_V_dom"/>
</dbReference>
<proteinExistence type="predicted"/>
<dbReference type="PROSITE" id="PS51180">
    <property type="entry name" value="BRO1"/>
    <property type="match status" value="1"/>
</dbReference>
<keyword evidence="3" id="KW-0963">Cytoplasm</keyword>